<dbReference type="PANTHER" id="PTHR43404">
    <property type="entry name" value="LIPOPOLYSACCHARIDE CHOLINEPHOSPHOTRANSFERASE LICD"/>
    <property type="match status" value="1"/>
</dbReference>
<dbReference type="InterPro" id="IPR007074">
    <property type="entry name" value="LicD/FKTN/FKRP_NTP_transf"/>
</dbReference>
<keyword evidence="2" id="KW-0808">Transferase</keyword>
<accession>A0A7L9RRR8</accession>
<dbReference type="InterPro" id="IPR052942">
    <property type="entry name" value="LPS_cholinephosphotransferase"/>
</dbReference>
<evidence type="ECO:0000259" key="1">
    <source>
        <dbReference type="Pfam" id="PF04991"/>
    </source>
</evidence>
<reference evidence="2 3" key="1">
    <citation type="submission" date="2020-06" db="EMBL/GenBank/DDBJ databases">
        <title>The endosymbiont of the kinetoplastid Bodo saltans is a Paracaedibacter-like alpha-proteobacterium possessing a putative toxin-antitoxin system.</title>
        <authorList>
            <person name="Midha S."/>
            <person name="Rigden D.J."/>
            <person name="Siozios S."/>
            <person name="Hurst G.D.D."/>
            <person name="Jackson A.P."/>
        </authorList>
    </citation>
    <scope>NUCLEOTIDE SEQUENCE [LARGE SCALE GENOMIC DNA]</scope>
    <source>
        <strain evidence="2">Lake Konstanz</strain>
    </source>
</reference>
<dbReference type="GO" id="GO:0016740">
    <property type="term" value="F:transferase activity"/>
    <property type="evidence" value="ECO:0007669"/>
    <property type="project" value="UniProtKB-KW"/>
</dbReference>
<gene>
    <name evidence="2" type="ORF">CPBP_00056</name>
</gene>
<proteinExistence type="predicted"/>
<dbReference type="PANTHER" id="PTHR43404:SF2">
    <property type="entry name" value="LIPOPOLYSACCHARIDE CHOLINEPHOSPHOTRANSFERASE LICD"/>
    <property type="match status" value="1"/>
</dbReference>
<feature type="domain" description="LicD/FKTN/FKRP nucleotidyltransferase" evidence="1">
    <location>
        <begin position="56"/>
        <end position="102"/>
    </location>
</feature>
<evidence type="ECO:0000313" key="3">
    <source>
        <dbReference type="Proteomes" id="UP000594001"/>
    </source>
</evidence>
<dbReference type="GO" id="GO:0009100">
    <property type="term" value="P:glycoprotein metabolic process"/>
    <property type="evidence" value="ECO:0007669"/>
    <property type="project" value="UniProtKB-ARBA"/>
</dbReference>
<dbReference type="RefSeq" id="WP_350332061.1">
    <property type="nucleotide sequence ID" value="NZ_CP054719.1"/>
</dbReference>
<dbReference type="KEGG" id="pbal:CPBP_00056"/>
<sequence length="258" mass="30039">MKYCFIGLYLCFAVMISSCERPNQSIESIKELTYLEPAAVQDLYQMLKDTVEIFERAGIRYSASSGTVLGMVRHEGLIPWDDDADLVVLHEDELKLNEVKQAFDTLGYQIVCDPWDSSVYRISKIGNPIARAKNVTFPFIDVATVALNPKENKVMYVNWRMLHYFPTEWFKPEAFFPLSKRAFGPIQLYCVSDPEWYLAHYYGVDWKKAGRIVPRHYKPKHTHTVEVNFETHPEFLKPALPEKPLLERVKLLPNHMFE</sequence>
<keyword evidence="3" id="KW-1185">Reference proteome</keyword>
<evidence type="ECO:0000313" key="2">
    <source>
        <dbReference type="EMBL" id="QOL19307.1"/>
    </source>
</evidence>
<dbReference type="AlphaFoldDB" id="A0A7L9RRR8"/>
<dbReference type="Proteomes" id="UP000594001">
    <property type="component" value="Chromosome"/>
</dbReference>
<organism evidence="2 3">
    <name type="scientific">Candidatus Bodocaedibacter vickermanii</name>
    <dbReference type="NCBI Taxonomy" id="2741701"/>
    <lineage>
        <taxon>Bacteria</taxon>
        <taxon>Pseudomonadati</taxon>
        <taxon>Pseudomonadota</taxon>
        <taxon>Alphaproteobacteria</taxon>
        <taxon>Holosporales</taxon>
        <taxon>Candidatus Paracaedibacteraceae</taxon>
        <taxon>Candidatus Bodocaedibacter</taxon>
    </lineage>
</organism>
<name>A0A7L9RRR8_9PROT</name>
<dbReference type="Pfam" id="PF04991">
    <property type="entry name" value="LicD"/>
    <property type="match status" value="1"/>
</dbReference>
<dbReference type="PROSITE" id="PS51257">
    <property type="entry name" value="PROKAR_LIPOPROTEIN"/>
    <property type="match status" value="1"/>
</dbReference>
<protein>
    <submittedName>
        <fullName evidence="2">Phosphorylcholine transferase LicD</fullName>
    </submittedName>
</protein>
<dbReference type="EMBL" id="CP054719">
    <property type="protein sequence ID" value="QOL19307.1"/>
    <property type="molecule type" value="Genomic_DNA"/>
</dbReference>